<dbReference type="AlphaFoldDB" id="A0A386ZK86"/>
<keyword evidence="4" id="KW-0143">Chaperone</keyword>
<evidence type="ECO:0000256" key="4">
    <source>
        <dbReference type="ARBA" id="ARBA00023186"/>
    </source>
</evidence>
<proteinExistence type="inferred from homology"/>
<organism evidence="5 6">
    <name type="scientific">Nocardia yunnanensis</name>
    <dbReference type="NCBI Taxonomy" id="2382165"/>
    <lineage>
        <taxon>Bacteria</taxon>
        <taxon>Bacillati</taxon>
        <taxon>Actinomycetota</taxon>
        <taxon>Actinomycetes</taxon>
        <taxon>Mycobacteriales</taxon>
        <taxon>Nocardiaceae</taxon>
        <taxon>Nocardia</taxon>
    </lineage>
</organism>
<comment type="similarity">
    <text evidence="2">Belongs to the EspG family.</text>
</comment>
<evidence type="ECO:0000256" key="2">
    <source>
        <dbReference type="ARBA" id="ARBA00006411"/>
    </source>
</evidence>
<comment type="subcellular location">
    <subcellularLocation>
        <location evidence="1">Cytoplasm</location>
    </subcellularLocation>
</comment>
<dbReference type="Pfam" id="PF14011">
    <property type="entry name" value="ESX-1_EspG"/>
    <property type="match status" value="1"/>
</dbReference>
<sequence length="259" mass="29212">MIWDFSDDEFIVLCNRYLDGDVPFPLTYTSRHRYEDDERRALSEVSERLGTGLFAEIKPVFEILADPDLVIAAHARHDDDLDNPALRIRVHAARRGRRAVLVTMKPGETIYHSGGFTLTECEPEELPALVVAQLPATDAGGGPVVPLLSEPEERDPFEVRQSLAFDSFEETSESRSAAFWAASAEWNGFIRVRQGRSIYGPRGVMDSLLAWRDLRLDGRYLFEVGVADAQAVPVSPLQLTERVDARMWEVLSHREDRGE</sequence>
<evidence type="ECO:0000256" key="1">
    <source>
        <dbReference type="ARBA" id="ARBA00004496"/>
    </source>
</evidence>
<evidence type="ECO:0000313" key="6">
    <source>
        <dbReference type="Proteomes" id="UP000267164"/>
    </source>
</evidence>
<evidence type="ECO:0000313" key="5">
    <source>
        <dbReference type="EMBL" id="AYF77049.1"/>
    </source>
</evidence>
<keyword evidence="6" id="KW-1185">Reference proteome</keyword>
<gene>
    <name evidence="5" type="ORF">D7D52_28205</name>
</gene>
<protein>
    <submittedName>
        <fullName evidence="5">ESX secretion-associated protein EspG</fullName>
    </submittedName>
</protein>
<keyword evidence="3" id="KW-0963">Cytoplasm</keyword>
<reference evidence="5 6" key="1">
    <citation type="submission" date="2018-09" db="EMBL/GenBank/DDBJ databases">
        <title>Nocardia yunnanensis sp. nov., an actinomycete isolated from a soil sample.</title>
        <authorList>
            <person name="Zhang J."/>
        </authorList>
    </citation>
    <scope>NUCLEOTIDE SEQUENCE [LARGE SCALE GENOMIC DNA]</scope>
    <source>
        <strain evidence="5 6">CFHS0054</strain>
    </source>
</reference>
<dbReference type="OrthoDB" id="4561431at2"/>
<accession>A0A386ZK86</accession>
<dbReference type="EMBL" id="CP032568">
    <property type="protein sequence ID" value="AYF77049.1"/>
    <property type="molecule type" value="Genomic_DNA"/>
</dbReference>
<dbReference type="RefSeq" id="WP_120741169.1">
    <property type="nucleotide sequence ID" value="NZ_CP032568.1"/>
</dbReference>
<evidence type="ECO:0000256" key="3">
    <source>
        <dbReference type="ARBA" id="ARBA00022490"/>
    </source>
</evidence>
<dbReference type="InterPro" id="IPR025734">
    <property type="entry name" value="EspG"/>
</dbReference>
<dbReference type="KEGG" id="nyu:D7D52_28205"/>
<name>A0A386ZK86_9NOCA</name>
<dbReference type="Proteomes" id="UP000267164">
    <property type="component" value="Chromosome"/>
</dbReference>